<sequence length="235" mass="27813">MKLLNNIDTIEKCDVLELMSRMPDEVIDLIVTDPPYLINYKTNWRKGNHKFSETIQNDDNPELIKQYIKECHRVLKNDTAMYMFCSFDKIDFFKSEIEKYFTVKNIIIWRKNNHTAGDLDAQFGKQYEMIILANKGRRPFNGDRLTDVWDFKRISPEKMVHQNQKPLELIKRCILKHSNVGDVIFDGFMRSGTTALAALDTKRHFLGAEIDDYYFKVSRERIKNHVTQLSFFDEI</sequence>
<reference evidence="5" key="1">
    <citation type="journal article" date="2021" name="Proc. Natl. Acad. Sci. U.S.A.">
        <title>A Catalog of Tens of Thousands of Viruses from Human Metagenomes Reveals Hidden Associations with Chronic Diseases.</title>
        <authorList>
            <person name="Tisza M.J."/>
            <person name="Buck C.B."/>
        </authorList>
    </citation>
    <scope>NUCLEOTIDE SEQUENCE</scope>
    <source>
        <strain evidence="5">CthrK8</strain>
    </source>
</reference>
<evidence type="ECO:0000313" key="5">
    <source>
        <dbReference type="EMBL" id="DAD87416.1"/>
    </source>
</evidence>
<dbReference type="EMBL" id="BK015021">
    <property type="protein sequence ID" value="DAD87416.1"/>
    <property type="molecule type" value="Genomic_DNA"/>
</dbReference>
<dbReference type="Pfam" id="PF01555">
    <property type="entry name" value="N6_N4_Mtase"/>
    <property type="match status" value="1"/>
</dbReference>
<name>A0A8S5MYY4_9CAUD</name>
<evidence type="ECO:0000256" key="3">
    <source>
        <dbReference type="ARBA" id="ARBA00022679"/>
    </source>
</evidence>
<evidence type="ECO:0000259" key="4">
    <source>
        <dbReference type="Pfam" id="PF01555"/>
    </source>
</evidence>
<accession>A0A8S5MYY4</accession>
<dbReference type="GO" id="GO:0003677">
    <property type="term" value="F:DNA binding"/>
    <property type="evidence" value="ECO:0007669"/>
    <property type="project" value="InterPro"/>
</dbReference>
<dbReference type="InterPro" id="IPR002052">
    <property type="entry name" value="DNA_methylase_N6_adenine_CS"/>
</dbReference>
<proteinExistence type="inferred from homology"/>
<keyword evidence="3" id="KW-0808">Transferase</keyword>
<feature type="domain" description="DNA methylase N-4/N-6" evidence="4">
    <location>
        <begin position="27"/>
        <end position="218"/>
    </location>
</feature>
<evidence type="ECO:0000256" key="1">
    <source>
        <dbReference type="ARBA" id="ARBA00006594"/>
    </source>
</evidence>
<dbReference type="InterPro" id="IPR029063">
    <property type="entry name" value="SAM-dependent_MTases_sf"/>
</dbReference>
<dbReference type="PRINTS" id="PR00508">
    <property type="entry name" value="S21N4MTFRASE"/>
</dbReference>
<comment type="similarity">
    <text evidence="1">Belongs to the N(4)/N(6)-methyltransferase family.</text>
</comment>
<organism evidence="5">
    <name type="scientific">Siphoviridae sp. cthrK8</name>
    <dbReference type="NCBI Taxonomy" id="2826429"/>
    <lineage>
        <taxon>Viruses</taxon>
        <taxon>Duplodnaviria</taxon>
        <taxon>Heunggongvirae</taxon>
        <taxon>Uroviricota</taxon>
        <taxon>Caudoviricetes</taxon>
    </lineage>
</organism>
<dbReference type="Gene3D" id="3.40.50.150">
    <property type="entry name" value="Vaccinia Virus protein VP39"/>
    <property type="match status" value="1"/>
</dbReference>
<dbReference type="InterPro" id="IPR001091">
    <property type="entry name" value="RM_Methyltransferase"/>
</dbReference>
<dbReference type="PROSITE" id="PS00092">
    <property type="entry name" value="N6_MTASE"/>
    <property type="match status" value="1"/>
</dbReference>
<dbReference type="SUPFAM" id="SSF53335">
    <property type="entry name" value="S-adenosyl-L-methionine-dependent methyltransferases"/>
    <property type="match status" value="1"/>
</dbReference>
<dbReference type="GO" id="GO:0032259">
    <property type="term" value="P:methylation"/>
    <property type="evidence" value="ECO:0007669"/>
    <property type="project" value="UniProtKB-KW"/>
</dbReference>
<protein>
    <submittedName>
        <fullName evidence="5">Adenine-specific methyltransferase</fullName>
    </submittedName>
</protein>
<dbReference type="GO" id="GO:0008170">
    <property type="term" value="F:N-methyltransferase activity"/>
    <property type="evidence" value="ECO:0007669"/>
    <property type="project" value="InterPro"/>
</dbReference>
<dbReference type="InterPro" id="IPR002941">
    <property type="entry name" value="DNA_methylase_N4/N6"/>
</dbReference>
<keyword evidence="2 5" id="KW-0489">Methyltransferase</keyword>
<evidence type="ECO:0000256" key="2">
    <source>
        <dbReference type="ARBA" id="ARBA00022603"/>
    </source>
</evidence>